<proteinExistence type="predicted"/>
<sequence length="95" mass="10454">MVDVGASRWRYGGNRRQLAALWLVVVNFMVDEGGELHDGSNGVGGMSLTVEKVKSVLDDVYVKIARGIVWAVDNTSRLAYHVKDRYGGSVMLGKR</sequence>
<name>A0ACB9DFZ6_9ASTR</name>
<reference evidence="1 2" key="2">
    <citation type="journal article" date="2022" name="Mol. Ecol. Resour.">
        <title>The genomes of chicory, endive, great burdock and yacon provide insights into Asteraceae paleo-polyploidization history and plant inulin production.</title>
        <authorList>
            <person name="Fan W."/>
            <person name="Wang S."/>
            <person name="Wang H."/>
            <person name="Wang A."/>
            <person name="Jiang F."/>
            <person name="Liu H."/>
            <person name="Zhao H."/>
            <person name="Xu D."/>
            <person name="Zhang Y."/>
        </authorList>
    </citation>
    <scope>NUCLEOTIDE SEQUENCE [LARGE SCALE GENOMIC DNA]</scope>
    <source>
        <strain evidence="2">cv. Yunnan</strain>
        <tissue evidence="1">Leaves</tissue>
    </source>
</reference>
<evidence type="ECO:0000313" key="2">
    <source>
        <dbReference type="Proteomes" id="UP001056120"/>
    </source>
</evidence>
<gene>
    <name evidence="1" type="ORF">L1987_58569</name>
</gene>
<accession>A0ACB9DFZ6</accession>
<keyword evidence="2" id="KW-1185">Reference proteome</keyword>
<evidence type="ECO:0000313" key="1">
    <source>
        <dbReference type="EMBL" id="KAI3745457.1"/>
    </source>
</evidence>
<dbReference type="EMBL" id="CM042036">
    <property type="protein sequence ID" value="KAI3745457.1"/>
    <property type="molecule type" value="Genomic_DNA"/>
</dbReference>
<dbReference type="Proteomes" id="UP001056120">
    <property type="component" value="Linkage Group LG19"/>
</dbReference>
<reference evidence="2" key="1">
    <citation type="journal article" date="2022" name="Mol. Ecol. Resour.">
        <title>The genomes of chicory, endive, great burdock and yacon provide insights into Asteraceae palaeo-polyploidization history and plant inulin production.</title>
        <authorList>
            <person name="Fan W."/>
            <person name="Wang S."/>
            <person name="Wang H."/>
            <person name="Wang A."/>
            <person name="Jiang F."/>
            <person name="Liu H."/>
            <person name="Zhao H."/>
            <person name="Xu D."/>
            <person name="Zhang Y."/>
        </authorList>
    </citation>
    <scope>NUCLEOTIDE SEQUENCE [LARGE SCALE GENOMIC DNA]</scope>
    <source>
        <strain evidence="2">cv. Yunnan</strain>
    </source>
</reference>
<organism evidence="1 2">
    <name type="scientific">Smallanthus sonchifolius</name>
    <dbReference type="NCBI Taxonomy" id="185202"/>
    <lineage>
        <taxon>Eukaryota</taxon>
        <taxon>Viridiplantae</taxon>
        <taxon>Streptophyta</taxon>
        <taxon>Embryophyta</taxon>
        <taxon>Tracheophyta</taxon>
        <taxon>Spermatophyta</taxon>
        <taxon>Magnoliopsida</taxon>
        <taxon>eudicotyledons</taxon>
        <taxon>Gunneridae</taxon>
        <taxon>Pentapetalae</taxon>
        <taxon>asterids</taxon>
        <taxon>campanulids</taxon>
        <taxon>Asterales</taxon>
        <taxon>Asteraceae</taxon>
        <taxon>Asteroideae</taxon>
        <taxon>Heliantheae alliance</taxon>
        <taxon>Millerieae</taxon>
        <taxon>Smallanthus</taxon>
    </lineage>
</organism>
<protein>
    <submittedName>
        <fullName evidence="1">Uncharacterized protein</fullName>
    </submittedName>
</protein>
<comment type="caution">
    <text evidence="1">The sequence shown here is derived from an EMBL/GenBank/DDBJ whole genome shotgun (WGS) entry which is preliminary data.</text>
</comment>